<name>A0ABQ4PRZ1_9GAMM</name>
<keyword evidence="2" id="KW-1185">Reference proteome</keyword>
<dbReference type="Proteomes" id="UP000887104">
    <property type="component" value="Unassembled WGS sequence"/>
</dbReference>
<evidence type="ECO:0000313" key="2">
    <source>
        <dbReference type="Proteomes" id="UP000887104"/>
    </source>
</evidence>
<accession>A0ABQ4PRZ1</accession>
<proteinExistence type="predicted"/>
<comment type="caution">
    <text evidence="1">The sequence shown here is derived from an EMBL/GenBank/DDBJ whole genome shotgun (WGS) entry which is preliminary data.</text>
</comment>
<dbReference type="RefSeq" id="WP_220783590.1">
    <property type="nucleotide sequence ID" value="NZ_BPEY01000223.1"/>
</dbReference>
<sequence length="144" mass="17046">MFSKSEFMEANKDKKLNTLDYLHALFKFEDIHNDLLNSLGILFNPEFIIRDNKLFFEEVFNESKYCDFISEGRDDKEIQYWMNLIEITSIFEGMEVKEAKKFGSSIVEVWNDRIATRYSKMNVNASLIHDQITNEVFVTINFSD</sequence>
<dbReference type="EMBL" id="BPEY01000223">
    <property type="protein sequence ID" value="GIU52731.1"/>
    <property type="molecule type" value="Genomic_DNA"/>
</dbReference>
<evidence type="ECO:0000313" key="1">
    <source>
        <dbReference type="EMBL" id="GIU52731.1"/>
    </source>
</evidence>
<organism evidence="1 2">
    <name type="scientific">Shewanella sairae</name>
    <dbReference type="NCBI Taxonomy" id="190310"/>
    <lineage>
        <taxon>Bacteria</taxon>
        <taxon>Pseudomonadati</taxon>
        <taxon>Pseudomonadota</taxon>
        <taxon>Gammaproteobacteria</taxon>
        <taxon>Alteromonadales</taxon>
        <taxon>Shewanellaceae</taxon>
        <taxon>Shewanella</taxon>
    </lineage>
</organism>
<reference evidence="1" key="1">
    <citation type="submission" date="2021-05" db="EMBL/GenBank/DDBJ databases">
        <title>Molecular characterization for Shewanella algae harboring chromosomal blaOXA-55-like strains isolated from clinical and environment sample.</title>
        <authorList>
            <person name="Ohama Y."/>
            <person name="Aoki K."/>
            <person name="Harada S."/>
            <person name="Moriya K."/>
            <person name="Ishii Y."/>
            <person name="Tateda K."/>
        </authorList>
    </citation>
    <scope>NUCLEOTIDE SEQUENCE</scope>
    <source>
        <strain evidence="1">JCM 11563</strain>
    </source>
</reference>
<gene>
    <name evidence="1" type="ORF">TUM4438_46110</name>
</gene>
<protein>
    <submittedName>
        <fullName evidence="1">Uncharacterized protein</fullName>
    </submittedName>
</protein>